<evidence type="ECO:0000313" key="9">
    <source>
        <dbReference type="Proteomes" id="UP001627154"/>
    </source>
</evidence>
<reference evidence="8 9" key="1">
    <citation type="journal article" date="2024" name="bioRxiv">
        <title>A reference genome for Trichogramma kaykai: A tiny desert-dwelling parasitoid wasp with competing sex-ratio distorters.</title>
        <authorList>
            <person name="Culotta J."/>
            <person name="Lindsey A.R."/>
        </authorList>
    </citation>
    <scope>NUCLEOTIDE SEQUENCE [LARGE SCALE GENOMIC DNA]</scope>
    <source>
        <strain evidence="8 9">KSX58</strain>
    </source>
</reference>
<protein>
    <recommendedName>
        <fullName evidence="7">PH domain-containing protein</fullName>
    </recommendedName>
</protein>
<dbReference type="Gene3D" id="2.30.29.30">
    <property type="entry name" value="Pleckstrin-homology domain (PH domain)/Phosphotyrosine-binding domain (PTB)"/>
    <property type="match status" value="1"/>
</dbReference>
<dbReference type="SMART" id="SM00107">
    <property type="entry name" value="BTK"/>
    <property type="match status" value="1"/>
</dbReference>
<proteinExistence type="predicted"/>
<dbReference type="AlphaFoldDB" id="A0ABD2WDU5"/>
<feature type="region of interest" description="Disordered" evidence="6">
    <location>
        <begin position="423"/>
        <end position="448"/>
    </location>
</feature>
<dbReference type="Pfam" id="PF23055">
    <property type="entry name" value="DUF7041"/>
    <property type="match status" value="1"/>
</dbReference>
<evidence type="ECO:0000256" key="2">
    <source>
        <dbReference type="ARBA" id="ARBA00022771"/>
    </source>
</evidence>
<evidence type="ECO:0000256" key="3">
    <source>
        <dbReference type="ARBA" id="ARBA00022833"/>
    </source>
</evidence>
<keyword evidence="5" id="KW-0175">Coiled coil</keyword>
<evidence type="ECO:0000256" key="1">
    <source>
        <dbReference type="ARBA" id="ARBA00022723"/>
    </source>
</evidence>
<evidence type="ECO:0000259" key="7">
    <source>
        <dbReference type="PROSITE" id="PS50003"/>
    </source>
</evidence>
<keyword evidence="1" id="KW-0479">Metal-binding</keyword>
<gene>
    <name evidence="8" type="ORF">TKK_013990</name>
</gene>
<organism evidence="8 9">
    <name type="scientific">Trichogramma kaykai</name>
    <dbReference type="NCBI Taxonomy" id="54128"/>
    <lineage>
        <taxon>Eukaryota</taxon>
        <taxon>Metazoa</taxon>
        <taxon>Ecdysozoa</taxon>
        <taxon>Arthropoda</taxon>
        <taxon>Hexapoda</taxon>
        <taxon>Insecta</taxon>
        <taxon>Pterygota</taxon>
        <taxon>Neoptera</taxon>
        <taxon>Endopterygota</taxon>
        <taxon>Hymenoptera</taxon>
        <taxon>Apocrita</taxon>
        <taxon>Proctotrupomorpha</taxon>
        <taxon>Chalcidoidea</taxon>
        <taxon>Trichogrammatidae</taxon>
        <taxon>Trichogramma</taxon>
    </lineage>
</organism>
<accession>A0ABD2WDU5</accession>
<dbReference type="GO" id="GO:0008270">
    <property type="term" value="F:zinc ion binding"/>
    <property type="evidence" value="ECO:0007669"/>
    <property type="project" value="UniProtKB-KW"/>
</dbReference>
<dbReference type="SUPFAM" id="SSF50729">
    <property type="entry name" value="PH domain-like"/>
    <property type="match status" value="1"/>
</dbReference>
<feature type="coiled-coil region" evidence="5">
    <location>
        <begin position="12"/>
        <end position="39"/>
    </location>
</feature>
<dbReference type="InterPro" id="IPR011993">
    <property type="entry name" value="PH-like_dom_sf"/>
</dbReference>
<comment type="caution">
    <text evidence="8">The sequence shown here is derived from an EMBL/GenBank/DDBJ whole genome shotgun (WGS) entry which is preliminary data.</text>
</comment>
<dbReference type="Pfam" id="PF00779">
    <property type="entry name" value="BTK"/>
    <property type="match status" value="1"/>
</dbReference>
<name>A0ABD2WDU5_9HYME</name>
<dbReference type="Proteomes" id="UP001627154">
    <property type="component" value="Unassembled WGS sequence"/>
</dbReference>
<keyword evidence="9" id="KW-1185">Reference proteome</keyword>
<evidence type="ECO:0000256" key="5">
    <source>
        <dbReference type="SAM" id="Coils"/>
    </source>
</evidence>
<evidence type="ECO:0000313" key="8">
    <source>
        <dbReference type="EMBL" id="KAL3391255.1"/>
    </source>
</evidence>
<dbReference type="PROSITE" id="PS51113">
    <property type="entry name" value="ZF_BTK"/>
    <property type="match status" value="1"/>
</dbReference>
<dbReference type="PANTHER" id="PTHR33327:SF3">
    <property type="entry name" value="RNA-DIRECTED DNA POLYMERASE"/>
    <property type="match status" value="1"/>
</dbReference>
<dbReference type="InterPro" id="IPR055469">
    <property type="entry name" value="DUF7041"/>
</dbReference>
<keyword evidence="3" id="KW-0862">Zinc</keyword>
<feature type="compositionally biased region" description="Polar residues" evidence="6">
    <location>
        <begin position="439"/>
        <end position="448"/>
    </location>
</feature>
<evidence type="ECO:0000256" key="4">
    <source>
        <dbReference type="PROSITE-ProRule" id="PRU00432"/>
    </source>
</evidence>
<dbReference type="EMBL" id="JBJJXI010000111">
    <property type="protein sequence ID" value="KAL3391255.1"/>
    <property type="molecule type" value="Genomic_DNA"/>
</dbReference>
<dbReference type="InterPro" id="IPR001562">
    <property type="entry name" value="Znf_Btk_motif"/>
</dbReference>
<feature type="compositionally biased region" description="Low complexity" evidence="6">
    <location>
        <begin position="423"/>
        <end position="438"/>
    </location>
</feature>
<keyword evidence="2 4" id="KW-0863">Zinc-finger</keyword>
<dbReference type="PROSITE" id="PS50003">
    <property type="entry name" value="PH_DOMAIN"/>
    <property type="match status" value="1"/>
</dbReference>
<feature type="domain" description="PH" evidence="7">
    <location>
        <begin position="274"/>
        <end position="309"/>
    </location>
</feature>
<evidence type="ECO:0000256" key="6">
    <source>
        <dbReference type="SAM" id="MobiDB-lite"/>
    </source>
</evidence>
<sequence length="489" mass="52707">MVFPRNDPDDELQRIRADNERLLEQIALLEAAHQNIAARNQAVPDAPAPPPVVGRVAVKLPTFWADKPSLWFAQADSQFVLANITTEITKFHYVASQLDSRAAAEVEDIITNPPADNPYTTLRSKLIERLSLSEEQRVRNLLSDEELGDRKPSQFLRHLRSLAGITPVNDNLLRQLWLRRLPPNIQAILAGQADAQLEKIAELADKVAESLNCSFKEKSLSHAQMRRKERGRIAVESVHLVETATLCGSGTEVASDSSGGGGGGSGGVPPGLPFQVGYREAGQEYTLYLVAPREQDRAEWIRAIRAVCSDNPSLSGRFHTGFWSGKRWSCCRMSTRSAEGCDTCSPWSNISSTSTSKSSVAALTPSQLTASNSDRLLLQQQSSSSLVGASQLAAGGIIITATSNGAAATAAAAAAAIGNSATTNSTTCSSETNNNPTSVQSQTRSNNGKSNATRLIILAYIHQPSHTYKRIQSESSNCFQPIWPGGTDN</sequence>
<dbReference type="PANTHER" id="PTHR33327">
    <property type="entry name" value="ENDONUCLEASE"/>
    <property type="match status" value="1"/>
</dbReference>
<dbReference type="InterPro" id="IPR001849">
    <property type="entry name" value="PH_domain"/>
</dbReference>